<keyword evidence="2" id="KW-1185">Reference proteome</keyword>
<organism evidence="1 2">
    <name type="scientific">Paraglomus occultum</name>
    <dbReference type="NCBI Taxonomy" id="144539"/>
    <lineage>
        <taxon>Eukaryota</taxon>
        <taxon>Fungi</taxon>
        <taxon>Fungi incertae sedis</taxon>
        <taxon>Mucoromycota</taxon>
        <taxon>Glomeromycotina</taxon>
        <taxon>Glomeromycetes</taxon>
        <taxon>Paraglomerales</taxon>
        <taxon>Paraglomeraceae</taxon>
        <taxon>Paraglomus</taxon>
    </lineage>
</organism>
<dbReference type="Gene3D" id="1.10.30.10">
    <property type="entry name" value="High mobility group box domain"/>
    <property type="match status" value="1"/>
</dbReference>
<feature type="non-terminal residue" evidence="1">
    <location>
        <position position="1"/>
    </location>
</feature>
<dbReference type="OrthoDB" id="10332432at2759"/>
<evidence type="ECO:0000313" key="2">
    <source>
        <dbReference type="Proteomes" id="UP000789572"/>
    </source>
</evidence>
<gene>
    <name evidence="1" type="ORF">POCULU_LOCUS7574</name>
</gene>
<dbReference type="SUPFAM" id="SSF47095">
    <property type="entry name" value="HMG-box"/>
    <property type="match status" value="1"/>
</dbReference>
<dbReference type="AlphaFoldDB" id="A0A9N9CIN5"/>
<sequence length="179" mass="20648">MTGQSTLRICSKTAKSLRVFSDTNLNEWEKRLLANPPITLHLPIDQLLKPSSKHTKIRQVPNQFLLYRRNFSAFAKRHNKTFQEISVEATQNWYAEPDNVRVYFYTLSRIMKKIYITGKQSTSSVGSSFEVFDDSSKGFPSMNPDGVIVRSDKKLPEYMDLWLYTIDKEAIDAENADNS</sequence>
<dbReference type="InterPro" id="IPR036910">
    <property type="entry name" value="HMG_box_dom_sf"/>
</dbReference>
<accession>A0A9N9CIN5</accession>
<name>A0A9N9CIN5_9GLOM</name>
<comment type="caution">
    <text evidence="1">The sequence shown here is derived from an EMBL/GenBank/DDBJ whole genome shotgun (WGS) entry which is preliminary data.</text>
</comment>
<protein>
    <submittedName>
        <fullName evidence="1">5381_t:CDS:1</fullName>
    </submittedName>
</protein>
<reference evidence="1" key="1">
    <citation type="submission" date="2021-06" db="EMBL/GenBank/DDBJ databases">
        <authorList>
            <person name="Kallberg Y."/>
            <person name="Tangrot J."/>
            <person name="Rosling A."/>
        </authorList>
    </citation>
    <scope>NUCLEOTIDE SEQUENCE</scope>
    <source>
        <strain evidence="1">IA702</strain>
    </source>
</reference>
<dbReference type="Proteomes" id="UP000789572">
    <property type="component" value="Unassembled WGS sequence"/>
</dbReference>
<evidence type="ECO:0000313" key="1">
    <source>
        <dbReference type="EMBL" id="CAG8603193.1"/>
    </source>
</evidence>
<proteinExistence type="predicted"/>
<dbReference type="EMBL" id="CAJVPJ010001771">
    <property type="protein sequence ID" value="CAG8603193.1"/>
    <property type="molecule type" value="Genomic_DNA"/>
</dbReference>